<evidence type="ECO:0000256" key="6">
    <source>
        <dbReference type="ARBA" id="ARBA00022833"/>
    </source>
</evidence>
<keyword evidence="5" id="KW-0378">Hydrolase</keyword>
<dbReference type="EMBL" id="CP003382">
    <property type="protein sequence ID" value="AFZ67643.1"/>
    <property type="molecule type" value="Genomic_DNA"/>
</dbReference>
<keyword evidence="13" id="KW-1185">Reference proteome</keyword>
<evidence type="ECO:0000256" key="3">
    <source>
        <dbReference type="ARBA" id="ARBA00022679"/>
    </source>
</evidence>
<dbReference type="InterPro" id="IPR038371">
    <property type="entry name" value="Cu_polyphenol_OxRdtase_sf"/>
</dbReference>
<dbReference type="InterPro" id="IPR011324">
    <property type="entry name" value="Cytotoxic_necrot_fac-like_cat"/>
</dbReference>
<protein>
    <recommendedName>
        <fullName evidence="10">Purine nucleoside phosphorylase</fullName>
    </recommendedName>
</protein>
<evidence type="ECO:0000256" key="1">
    <source>
        <dbReference type="ARBA" id="ARBA00000553"/>
    </source>
</evidence>
<dbReference type="GO" id="GO:0005507">
    <property type="term" value="F:copper ion binding"/>
    <property type="evidence" value="ECO:0007669"/>
    <property type="project" value="TreeGrafter"/>
</dbReference>
<evidence type="ECO:0000256" key="11">
    <source>
        <dbReference type="SAM" id="MobiDB-lite"/>
    </source>
</evidence>
<dbReference type="Proteomes" id="UP000010467">
    <property type="component" value="Chromosome"/>
</dbReference>
<evidence type="ECO:0000256" key="10">
    <source>
        <dbReference type="RuleBase" id="RU361274"/>
    </source>
</evidence>
<dbReference type="PANTHER" id="PTHR30616:SF2">
    <property type="entry name" value="PURINE NUCLEOSIDE PHOSPHORYLASE LACC1"/>
    <property type="match status" value="1"/>
</dbReference>
<accession>L0A186</accession>
<evidence type="ECO:0000256" key="4">
    <source>
        <dbReference type="ARBA" id="ARBA00022723"/>
    </source>
</evidence>
<evidence type="ECO:0000256" key="2">
    <source>
        <dbReference type="ARBA" id="ARBA00007353"/>
    </source>
</evidence>
<dbReference type="OrthoDB" id="4279at2"/>
<evidence type="ECO:0000313" key="13">
    <source>
        <dbReference type="Proteomes" id="UP000010467"/>
    </source>
</evidence>
<dbReference type="PATRIC" id="fig|937777.3.peg.2158"/>
<dbReference type="STRING" id="937777.Deipe_2153"/>
<dbReference type="SUPFAM" id="SSF64438">
    <property type="entry name" value="CNF1/YfiH-like putative cysteine hydrolases"/>
    <property type="match status" value="1"/>
</dbReference>
<keyword evidence="6" id="KW-0862">Zinc</keyword>
<evidence type="ECO:0000256" key="8">
    <source>
        <dbReference type="ARBA" id="ARBA00048968"/>
    </source>
</evidence>
<comment type="similarity">
    <text evidence="2 10">Belongs to the purine nucleoside phosphorylase YfiH/LACC1 family.</text>
</comment>
<dbReference type="CDD" id="cd16833">
    <property type="entry name" value="YfiH"/>
    <property type="match status" value="1"/>
</dbReference>
<evidence type="ECO:0000256" key="5">
    <source>
        <dbReference type="ARBA" id="ARBA00022801"/>
    </source>
</evidence>
<feature type="region of interest" description="Disordered" evidence="11">
    <location>
        <begin position="21"/>
        <end position="47"/>
    </location>
</feature>
<keyword evidence="3" id="KW-0808">Transferase</keyword>
<dbReference type="GO" id="GO:0016787">
    <property type="term" value="F:hydrolase activity"/>
    <property type="evidence" value="ECO:0007669"/>
    <property type="project" value="UniProtKB-KW"/>
</dbReference>
<comment type="catalytic activity">
    <reaction evidence="8">
        <text>adenosine + phosphate = alpha-D-ribose 1-phosphate + adenine</text>
        <dbReference type="Rhea" id="RHEA:27642"/>
        <dbReference type="ChEBI" id="CHEBI:16335"/>
        <dbReference type="ChEBI" id="CHEBI:16708"/>
        <dbReference type="ChEBI" id="CHEBI:43474"/>
        <dbReference type="ChEBI" id="CHEBI:57720"/>
        <dbReference type="EC" id="2.4.2.1"/>
    </reaction>
    <physiologicalReaction direction="left-to-right" evidence="8">
        <dbReference type="Rhea" id="RHEA:27643"/>
    </physiologicalReaction>
</comment>
<dbReference type="AlphaFoldDB" id="L0A186"/>
<evidence type="ECO:0000256" key="9">
    <source>
        <dbReference type="ARBA" id="ARBA00049893"/>
    </source>
</evidence>
<dbReference type="eggNOG" id="COG1496">
    <property type="taxonomic scope" value="Bacteria"/>
</dbReference>
<dbReference type="PANTHER" id="PTHR30616">
    <property type="entry name" value="UNCHARACTERIZED PROTEIN YFIH"/>
    <property type="match status" value="1"/>
</dbReference>
<evidence type="ECO:0000313" key="12">
    <source>
        <dbReference type="EMBL" id="AFZ67643.1"/>
    </source>
</evidence>
<comment type="catalytic activity">
    <reaction evidence="1">
        <text>inosine + phosphate = alpha-D-ribose 1-phosphate + hypoxanthine</text>
        <dbReference type="Rhea" id="RHEA:27646"/>
        <dbReference type="ChEBI" id="CHEBI:17368"/>
        <dbReference type="ChEBI" id="CHEBI:17596"/>
        <dbReference type="ChEBI" id="CHEBI:43474"/>
        <dbReference type="ChEBI" id="CHEBI:57720"/>
        <dbReference type="EC" id="2.4.2.1"/>
    </reaction>
    <physiologicalReaction direction="left-to-right" evidence="1">
        <dbReference type="Rhea" id="RHEA:27647"/>
    </physiologicalReaction>
</comment>
<proteinExistence type="inferred from homology"/>
<organism evidence="12 13">
    <name type="scientific">Deinococcus peraridilitoris (strain DSM 19664 / LMG 22246 / CIP 109416 / KR-200)</name>
    <dbReference type="NCBI Taxonomy" id="937777"/>
    <lineage>
        <taxon>Bacteria</taxon>
        <taxon>Thermotogati</taxon>
        <taxon>Deinococcota</taxon>
        <taxon>Deinococci</taxon>
        <taxon>Deinococcales</taxon>
        <taxon>Deinococcaceae</taxon>
        <taxon>Deinococcus</taxon>
    </lineage>
</organism>
<dbReference type="Gene3D" id="3.60.140.10">
    <property type="entry name" value="CNF1/YfiH-like putative cysteine hydrolases"/>
    <property type="match status" value="1"/>
</dbReference>
<comment type="catalytic activity">
    <reaction evidence="9">
        <text>S-methyl-5'-thioadenosine + phosphate = 5-(methylsulfanyl)-alpha-D-ribose 1-phosphate + adenine</text>
        <dbReference type="Rhea" id="RHEA:11852"/>
        <dbReference type="ChEBI" id="CHEBI:16708"/>
        <dbReference type="ChEBI" id="CHEBI:17509"/>
        <dbReference type="ChEBI" id="CHEBI:43474"/>
        <dbReference type="ChEBI" id="CHEBI:58533"/>
        <dbReference type="EC" id="2.4.2.28"/>
    </reaction>
    <physiologicalReaction direction="left-to-right" evidence="9">
        <dbReference type="Rhea" id="RHEA:11853"/>
    </physiologicalReaction>
</comment>
<evidence type="ECO:0000256" key="7">
    <source>
        <dbReference type="ARBA" id="ARBA00047989"/>
    </source>
</evidence>
<dbReference type="RefSeq" id="WP_015235948.1">
    <property type="nucleotide sequence ID" value="NC_019793.1"/>
</dbReference>
<dbReference type="KEGG" id="dpd:Deipe_2153"/>
<name>L0A186_DEIPD</name>
<sequence>MSVQTDQAMWLHAPNLRASHGFSTRQGGVSGSPFDSLNLDDRQDDPARVAENRRRALGRLGFDPERSAHLDQVHGTRVVHARSGIQTGDALVTSELDLLLTIMTADCYPILLEDSHAGVIGAAHAGWRGTLGRIAAATVQAMTGLGADRKRIQVAIGPGICARQYAVGSDVVRAVTEAGLGEALLDIGGTTHLDLLSANISVLCDAGIERPHIWAAGRCSTEAAFFSFRRDAGRTGRMWAVIGRHKNLMRTSS</sequence>
<dbReference type="InterPro" id="IPR003730">
    <property type="entry name" value="Cu_polyphenol_OxRdtase"/>
</dbReference>
<dbReference type="GO" id="GO:0017061">
    <property type="term" value="F:S-methyl-5-thioadenosine phosphorylase activity"/>
    <property type="evidence" value="ECO:0007669"/>
    <property type="project" value="UniProtKB-EC"/>
</dbReference>
<dbReference type="Pfam" id="PF02578">
    <property type="entry name" value="Cu-oxidase_4"/>
    <property type="match status" value="1"/>
</dbReference>
<gene>
    <name evidence="12" type="ordered locus">Deipe_2153</name>
</gene>
<keyword evidence="4" id="KW-0479">Metal-binding</keyword>
<dbReference type="NCBIfam" id="TIGR00726">
    <property type="entry name" value="peptidoglycan editing factor PgeF"/>
    <property type="match status" value="1"/>
</dbReference>
<comment type="catalytic activity">
    <reaction evidence="7">
        <text>adenosine + H2O + H(+) = inosine + NH4(+)</text>
        <dbReference type="Rhea" id="RHEA:24408"/>
        <dbReference type="ChEBI" id="CHEBI:15377"/>
        <dbReference type="ChEBI" id="CHEBI:15378"/>
        <dbReference type="ChEBI" id="CHEBI:16335"/>
        <dbReference type="ChEBI" id="CHEBI:17596"/>
        <dbReference type="ChEBI" id="CHEBI:28938"/>
        <dbReference type="EC" id="3.5.4.4"/>
    </reaction>
    <physiologicalReaction direction="left-to-right" evidence="7">
        <dbReference type="Rhea" id="RHEA:24409"/>
    </physiologicalReaction>
</comment>
<reference evidence="13" key="1">
    <citation type="submission" date="2012-03" db="EMBL/GenBank/DDBJ databases">
        <title>Complete sequence of chromosome of Deinococcus peraridilitoris DSM 19664.</title>
        <authorList>
            <person name="Lucas S."/>
            <person name="Copeland A."/>
            <person name="Lapidus A."/>
            <person name="Glavina del Rio T."/>
            <person name="Dalin E."/>
            <person name="Tice H."/>
            <person name="Bruce D."/>
            <person name="Goodwin L."/>
            <person name="Pitluck S."/>
            <person name="Peters L."/>
            <person name="Mikhailova N."/>
            <person name="Lu M."/>
            <person name="Kyrpides N."/>
            <person name="Mavromatis K."/>
            <person name="Ivanova N."/>
            <person name="Brettin T."/>
            <person name="Detter J.C."/>
            <person name="Han C."/>
            <person name="Larimer F."/>
            <person name="Land M."/>
            <person name="Hauser L."/>
            <person name="Markowitz V."/>
            <person name="Cheng J.-F."/>
            <person name="Hugenholtz P."/>
            <person name="Woyke T."/>
            <person name="Wu D."/>
            <person name="Pukall R."/>
            <person name="Steenblock K."/>
            <person name="Brambilla E."/>
            <person name="Klenk H.-P."/>
            <person name="Eisen J.A."/>
        </authorList>
    </citation>
    <scope>NUCLEOTIDE SEQUENCE [LARGE SCALE GENOMIC DNA]</scope>
    <source>
        <strain evidence="13">DSM 19664 / LMG 22246 / CIP 109416 / KR-200</strain>
    </source>
</reference>
<dbReference type="HOGENOM" id="CLU_065784_0_0_0"/>